<gene>
    <name evidence="2" type="ORF">C1SCF055_LOCUS9615</name>
</gene>
<sequence length="358" mass="39403">MGAAEGAMREHDPLLPEHRHLVTRPRADARSSKSRNETSSGTLLGMQNLPKVARGQISLPAGPAGGAKCPTADSDLSTTDATGRSQDGDSDCYIDNLSPCRSPGPPEAPVIILDWDDTLLPTSFLRDALKIYPNRSGGQSQRTAVRKSKVSRNSGFPCQAAIDSHCDLIRELLLAARSVAHVAIVTLAERPWVNDSAEHFLPGLNLKRLLRDLDIPVYYAVEYRKSTRNPLCPETPPACSKRMAMDDFINSLERDYGTRLNVLSVGDSMAEREAARKAAASLEKKACRAGEPMPWCKTIKFQTDPSLKMLSLELRSLLCNLDRFLALDHDLDLIFEQQDSIEDIEEKILETVGFVGYS</sequence>
<reference evidence="2" key="1">
    <citation type="submission" date="2022-10" db="EMBL/GenBank/DDBJ databases">
        <authorList>
            <person name="Chen Y."/>
            <person name="Dougan E. K."/>
            <person name="Chan C."/>
            <person name="Rhodes N."/>
            <person name="Thang M."/>
        </authorList>
    </citation>
    <scope>NUCLEOTIDE SEQUENCE</scope>
</reference>
<dbReference type="OrthoDB" id="420410at2759"/>
<comment type="caution">
    <text evidence="2">The sequence shown here is derived from an EMBL/GenBank/DDBJ whole genome shotgun (WGS) entry which is preliminary data.</text>
</comment>
<dbReference type="AlphaFoldDB" id="A0A9P1BYL9"/>
<dbReference type="PANTHER" id="PTHR38899">
    <property type="entry name" value="DOMAIN OOKINETE PROTEIN, PUTATIVE-RELATED"/>
    <property type="match status" value="1"/>
</dbReference>
<organism evidence="2">
    <name type="scientific">Cladocopium goreaui</name>
    <dbReference type="NCBI Taxonomy" id="2562237"/>
    <lineage>
        <taxon>Eukaryota</taxon>
        <taxon>Sar</taxon>
        <taxon>Alveolata</taxon>
        <taxon>Dinophyceae</taxon>
        <taxon>Suessiales</taxon>
        <taxon>Symbiodiniaceae</taxon>
        <taxon>Cladocopium</taxon>
    </lineage>
</organism>
<evidence type="ECO:0000313" key="4">
    <source>
        <dbReference type="EMBL" id="CAL4769181.1"/>
    </source>
</evidence>
<reference evidence="3" key="2">
    <citation type="submission" date="2024-04" db="EMBL/GenBank/DDBJ databases">
        <authorList>
            <person name="Chen Y."/>
            <person name="Shah S."/>
            <person name="Dougan E. K."/>
            <person name="Thang M."/>
            <person name="Chan C."/>
        </authorList>
    </citation>
    <scope>NUCLEOTIDE SEQUENCE [LARGE SCALE GENOMIC DNA]</scope>
</reference>
<dbReference type="PANTHER" id="PTHR38899:SF1">
    <property type="entry name" value="PROTEIN KINASE"/>
    <property type="match status" value="1"/>
</dbReference>
<accession>A0A9P1BYL9</accession>
<dbReference type="EMBL" id="CAMXCT020000668">
    <property type="protein sequence ID" value="CAL1135244.1"/>
    <property type="molecule type" value="Genomic_DNA"/>
</dbReference>
<evidence type="ECO:0000313" key="2">
    <source>
        <dbReference type="EMBL" id="CAI3981869.1"/>
    </source>
</evidence>
<evidence type="ECO:0000256" key="1">
    <source>
        <dbReference type="SAM" id="MobiDB-lite"/>
    </source>
</evidence>
<name>A0A9P1BYL9_9DINO</name>
<feature type="region of interest" description="Disordered" evidence="1">
    <location>
        <begin position="1"/>
        <end position="99"/>
    </location>
</feature>
<dbReference type="EMBL" id="CAMXCT030000668">
    <property type="protein sequence ID" value="CAL4769181.1"/>
    <property type="molecule type" value="Genomic_DNA"/>
</dbReference>
<feature type="compositionally biased region" description="Basic and acidic residues" evidence="1">
    <location>
        <begin position="7"/>
        <end position="36"/>
    </location>
</feature>
<evidence type="ECO:0000313" key="5">
    <source>
        <dbReference type="Proteomes" id="UP001152797"/>
    </source>
</evidence>
<feature type="compositionally biased region" description="Low complexity" evidence="1">
    <location>
        <begin position="71"/>
        <end position="82"/>
    </location>
</feature>
<dbReference type="EMBL" id="CAMXCT010000668">
    <property type="protein sequence ID" value="CAI3981869.1"/>
    <property type="molecule type" value="Genomic_DNA"/>
</dbReference>
<proteinExistence type="predicted"/>
<keyword evidence="5" id="KW-1185">Reference proteome</keyword>
<protein>
    <submittedName>
        <fullName evidence="4">BTB domain-containing protein</fullName>
    </submittedName>
</protein>
<dbReference type="Proteomes" id="UP001152797">
    <property type="component" value="Unassembled WGS sequence"/>
</dbReference>
<evidence type="ECO:0000313" key="3">
    <source>
        <dbReference type="EMBL" id="CAL1135244.1"/>
    </source>
</evidence>